<proteinExistence type="predicted"/>
<dbReference type="AlphaFoldDB" id="A0AA38GK66"/>
<sequence length="53" mass="5691">SAEMNTSSNPLDDANAQILNTVNGVLLCLSSMAVCAEINAILERNWKENEVSP</sequence>
<evidence type="ECO:0000313" key="2">
    <source>
        <dbReference type="Proteomes" id="UP000824469"/>
    </source>
</evidence>
<keyword evidence="2" id="KW-1185">Reference proteome</keyword>
<protein>
    <submittedName>
        <fullName evidence="1">Uncharacterized protein</fullName>
    </submittedName>
</protein>
<reference evidence="1 2" key="1">
    <citation type="journal article" date="2021" name="Nat. Plants">
        <title>The Taxus genome provides insights into paclitaxel biosynthesis.</title>
        <authorList>
            <person name="Xiong X."/>
            <person name="Gou J."/>
            <person name="Liao Q."/>
            <person name="Li Y."/>
            <person name="Zhou Q."/>
            <person name="Bi G."/>
            <person name="Li C."/>
            <person name="Du R."/>
            <person name="Wang X."/>
            <person name="Sun T."/>
            <person name="Guo L."/>
            <person name="Liang H."/>
            <person name="Lu P."/>
            <person name="Wu Y."/>
            <person name="Zhang Z."/>
            <person name="Ro D.K."/>
            <person name="Shang Y."/>
            <person name="Huang S."/>
            <person name="Yan J."/>
        </authorList>
    </citation>
    <scope>NUCLEOTIDE SEQUENCE [LARGE SCALE GENOMIC DNA]</scope>
    <source>
        <strain evidence="1">Ta-2019</strain>
    </source>
</reference>
<feature type="non-terminal residue" evidence="1">
    <location>
        <position position="1"/>
    </location>
</feature>
<dbReference type="Proteomes" id="UP000824469">
    <property type="component" value="Unassembled WGS sequence"/>
</dbReference>
<organism evidence="1 2">
    <name type="scientific">Taxus chinensis</name>
    <name type="common">Chinese yew</name>
    <name type="synonym">Taxus wallichiana var. chinensis</name>
    <dbReference type="NCBI Taxonomy" id="29808"/>
    <lineage>
        <taxon>Eukaryota</taxon>
        <taxon>Viridiplantae</taxon>
        <taxon>Streptophyta</taxon>
        <taxon>Embryophyta</taxon>
        <taxon>Tracheophyta</taxon>
        <taxon>Spermatophyta</taxon>
        <taxon>Pinopsida</taxon>
        <taxon>Pinidae</taxon>
        <taxon>Conifers II</taxon>
        <taxon>Cupressales</taxon>
        <taxon>Taxaceae</taxon>
        <taxon>Taxus</taxon>
    </lineage>
</organism>
<evidence type="ECO:0000313" key="1">
    <source>
        <dbReference type="EMBL" id="KAH9324616.1"/>
    </source>
</evidence>
<comment type="caution">
    <text evidence="1">The sequence shown here is derived from an EMBL/GenBank/DDBJ whole genome shotgun (WGS) entry which is preliminary data.</text>
</comment>
<feature type="non-terminal residue" evidence="1">
    <location>
        <position position="53"/>
    </location>
</feature>
<dbReference type="EMBL" id="JAHRHJ020000002">
    <property type="protein sequence ID" value="KAH9324616.1"/>
    <property type="molecule type" value="Genomic_DNA"/>
</dbReference>
<accession>A0AA38GK66</accession>
<name>A0AA38GK66_TAXCH</name>
<gene>
    <name evidence="1" type="ORF">KI387_004794</name>
</gene>